<dbReference type="Gene3D" id="2.60.120.260">
    <property type="entry name" value="Galactose-binding domain-like"/>
    <property type="match status" value="4"/>
</dbReference>
<dbReference type="CDD" id="cd00057">
    <property type="entry name" value="FA58C"/>
    <property type="match status" value="1"/>
</dbReference>
<proteinExistence type="predicted"/>
<accession>A0ABM0LZA3</accession>
<keyword evidence="4" id="KW-1185">Reference proteome</keyword>
<feature type="domain" description="F5/8 type C" evidence="2">
    <location>
        <begin position="271"/>
        <end position="420"/>
    </location>
</feature>
<feature type="domain" description="F5/8 type C" evidence="2">
    <location>
        <begin position="458"/>
        <end position="610"/>
    </location>
</feature>
<evidence type="ECO:0000256" key="1">
    <source>
        <dbReference type="SAM" id="SignalP"/>
    </source>
</evidence>
<dbReference type="PROSITE" id="PS51257">
    <property type="entry name" value="PROKAR_LIPOPROTEIN"/>
    <property type="match status" value="1"/>
</dbReference>
<dbReference type="SMART" id="SM00231">
    <property type="entry name" value="FA58C"/>
    <property type="match status" value="2"/>
</dbReference>
<dbReference type="SUPFAM" id="SSF49785">
    <property type="entry name" value="Galactose-binding domain-like"/>
    <property type="match status" value="3"/>
</dbReference>
<gene>
    <name evidence="5" type="primary">LOC102803089</name>
</gene>
<dbReference type="Pfam" id="PF00754">
    <property type="entry name" value="F5_F8_type_C"/>
    <property type="match status" value="2"/>
</dbReference>
<dbReference type="PROSITE" id="PS50022">
    <property type="entry name" value="FA58C_3"/>
    <property type="match status" value="3"/>
</dbReference>
<keyword evidence="1" id="KW-0732">Signal</keyword>
<feature type="signal peptide" evidence="1">
    <location>
        <begin position="1"/>
        <end position="18"/>
    </location>
</feature>
<dbReference type="PROSITE" id="PS51212">
    <property type="entry name" value="WSC"/>
    <property type="match status" value="1"/>
</dbReference>
<dbReference type="PROSITE" id="PS01285">
    <property type="entry name" value="FA58C_1"/>
    <property type="match status" value="1"/>
</dbReference>
<dbReference type="SMART" id="SM00321">
    <property type="entry name" value="WSC"/>
    <property type="match status" value="1"/>
</dbReference>
<dbReference type="Proteomes" id="UP000694865">
    <property type="component" value="Unplaced"/>
</dbReference>
<dbReference type="InterPro" id="IPR002889">
    <property type="entry name" value="WSC_carb-bd"/>
</dbReference>
<dbReference type="InterPro" id="IPR000421">
    <property type="entry name" value="FA58C"/>
</dbReference>
<evidence type="ECO:0000313" key="4">
    <source>
        <dbReference type="Proteomes" id="UP000694865"/>
    </source>
</evidence>
<evidence type="ECO:0000259" key="3">
    <source>
        <dbReference type="PROSITE" id="PS51212"/>
    </source>
</evidence>
<feature type="domain" description="WSC" evidence="3">
    <location>
        <begin position="22"/>
        <end position="113"/>
    </location>
</feature>
<evidence type="ECO:0000259" key="2">
    <source>
        <dbReference type="PROSITE" id="PS50022"/>
    </source>
</evidence>
<dbReference type="PANTHER" id="PTHR24543">
    <property type="entry name" value="MULTICOPPER OXIDASE-RELATED"/>
    <property type="match status" value="1"/>
</dbReference>
<evidence type="ECO:0000313" key="5">
    <source>
        <dbReference type="RefSeq" id="XP_006813094.1"/>
    </source>
</evidence>
<dbReference type="Pfam" id="PF01822">
    <property type="entry name" value="WSC"/>
    <property type="match status" value="1"/>
</dbReference>
<name>A0ABM0LZA3_SACKO</name>
<sequence length="786" mass="87975">MSYKAVFILAIIVATGCTENVFYRYLGCYKNSDSDPAMGTPITDDLMTNEFCADYCYGIGQIFAANEEGDRCFCGINYMKHGPRSDDECDTGCPGNSSQTCGGVHRMSVYEKVVPSAYPNAAMVGGPRGVETKFQIANSWITSDVSPETTKYARILEAGSSGWSPGSGQTGNWLQINMHSVYLAAGVVTQGDATKNKWVTSFMVIYSVDGVVWNSAISMNETTIFNGHNQLNKDTPIINQFYNMVKAKYIRFVTVTCEWACNLRVEVLVNEPLGMETKDISDDNIMVDSVYNDDVIMYGALHARLKNTLGSGCWMPKHNGDKLTIDLLAMTLIRAIAVQGCSDIADSSPDAFIIMYGETGIPDTEYTGNNGNTQNFTVTANNNEEVSVIHFDVALFARSIAILPFKINGNVGIRLELYGYRTDKTSCVEWLRAGYKGGLTYWVDVDRFGTEPARRKICHGEVYPLGMMSGNIRSGQLSESSSTSEKYTADAARLNYADSSYDPPPAWMPQTESSSFIGINLIYRTILRMIATQGQGTAWVKSFYFSYGVDQSPLNEYKEHGFRKEFQANTDEFTIVRNELLYPLRMIRYIKIYPLCWENTVALRMELYGQYLDHPYLNEDYLEFVEGSYIHTLHKLSSPVPKRKIIDGNPYPGNCTDTKTPEVKSYIRVDMPEVKNFMSVSIVNNDDFPEESVKLQATVGVEKQWAENTNCGDMIESLDAGEIGYFMCSDNGNEYINGSTVATAINDPREKHRLCLCEMYAFGMYYTVLLQLSRPLLTERFIINNA</sequence>
<dbReference type="InterPro" id="IPR008979">
    <property type="entry name" value="Galactose-bd-like_sf"/>
</dbReference>
<feature type="domain" description="F5/8 type C" evidence="2">
    <location>
        <begin position="116"/>
        <end position="270"/>
    </location>
</feature>
<dbReference type="RefSeq" id="XP_006813094.1">
    <property type="nucleotide sequence ID" value="XM_006813031.1"/>
</dbReference>
<dbReference type="GeneID" id="102803089"/>
<organism evidence="4 5">
    <name type="scientific">Saccoglossus kowalevskii</name>
    <name type="common">Acorn worm</name>
    <dbReference type="NCBI Taxonomy" id="10224"/>
    <lineage>
        <taxon>Eukaryota</taxon>
        <taxon>Metazoa</taxon>
        <taxon>Hemichordata</taxon>
        <taxon>Enteropneusta</taxon>
        <taxon>Harrimaniidae</taxon>
        <taxon>Saccoglossus</taxon>
    </lineage>
</organism>
<feature type="chain" id="PRO_5045788738" evidence="1">
    <location>
        <begin position="19"/>
        <end position="786"/>
    </location>
</feature>
<protein>
    <submittedName>
        <fullName evidence="5">Uncharacterized protein LOC102803089</fullName>
    </submittedName>
</protein>
<reference evidence="5" key="1">
    <citation type="submission" date="2025-08" db="UniProtKB">
        <authorList>
            <consortium name="RefSeq"/>
        </authorList>
    </citation>
    <scope>IDENTIFICATION</scope>
    <source>
        <tissue evidence="5">Testes</tissue>
    </source>
</reference>